<gene>
    <name evidence="1" type="ORF">NX786_09390</name>
</gene>
<dbReference type="EMBL" id="JANUHC010000003">
    <property type="protein sequence ID" value="MCS0629546.1"/>
    <property type="molecule type" value="Genomic_DNA"/>
</dbReference>
<dbReference type="PROSITE" id="PS51257">
    <property type="entry name" value="PROKAR_LIPOPROTEIN"/>
    <property type="match status" value="1"/>
</dbReference>
<name>A0ABT2BWN3_9BURK</name>
<dbReference type="RefSeq" id="WP_259448683.1">
    <property type="nucleotide sequence ID" value="NZ_CP119520.1"/>
</dbReference>
<reference evidence="1" key="1">
    <citation type="submission" date="2022-08" db="EMBL/GenBank/DDBJ databases">
        <title>Reclassification of Massilia species as members of the genera Telluria, Duganella, Pseudoduganella, Mokoshia gen. nov. and Zemynaea gen. nov. using orthogonal and non-orthogonal genome-based approaches.</title>
        <authorList>
            <person name="Bowman J.P."/>
        </authorList>
    </citation>
    <scope>NUCLEOTIDE SEQUENCE</scope>
    <source>
        <strain evidence="1">LMG 11547</strain>
    </source>
</reference>
<proteinExistence type="predicted"/>
<comment type="caution">
    <text evidence="1">The sequence shown here is derived from an EMBL/GenBank/DDBJ whole genome shotgun (WGS) entry which is preliminary data.</text>
</comment>
<protein>
    <recommendedName>
        <fullName evidence="3">Lipoprotein</fullName>
    </recommendedName>
</protein>
<keyword evidence="2" id="KW-1185">Reference proteome</keyword>
<accession>A0ABT2BWN3</accession>
<evidence type="ECO:0000313" key="2">
    <source>
        <dbReference type="Proteomes" id="UP001165263"/>
    </source>
</evidence>
<sequence>MNKTAISIVLGATLVAALSACDSKTSANEKNFGIAVTQYFDKKGEQCLDPVKWPVDVYEIDVRQQKLYPDNAAGTMSALESVGLAKGEDMELPGAVVNGKTSAVKVRRYTMTDAVKPYLHERPGKLQRICWGRKSLSKVIRWADPAKVGDHEESAVIYTYKLSNVADWARKPKVKEAFPELGRNIDGERSQKEKLYVKLTPNGWEALGLNN</sequence>
<evidence type="ECO:0000313" key="1">
    <source>
        <dbReference type="EMBL" id="MCS0629546.1"/>
    </source>
</evidence>
<organism evidence="1 2">
    <name type="scientific">Telluria mixta</name>
    <dbReference type="NCBI Taxonomy" id="34071"/>
    <lineage>
        <taxon>Bacteria</taxon>
        <taxon>Pseudomonadati</taxon>
        <taxon>Pseudomonadota</taxon>
        <taxon>Betaproteobacteria</taxon>
        <taxon>Burkholderiales</taxon>
        <taxon>Oxalobacteraceae</taxon>
        <taxon>Telluria group</taxon>
        <taxon>Telluria</taxon>
    </lineage>
</organism>
<evidence type="ECO:0008006" key="3">
    <source>
        <dbReference type="Google" id="ProtNLM"/>
    </source>
</evidence>
<dbReference type="Proteomes" id="UP001165263">
    <property type="component" value="Unassembled WGS sequence"/>
</dbReference>